<accession>A0A2I0BAW7</accession>
<protein>
    <submittedName>
        <fullName evidence="1">Uncharacterized protein</fullName>
    </submittedName>
</protein>
<evidence type="ECO:0000313" key="2">
    <source>
        <dbReference type="Proteomes" id="UP000236161"/>
    </source>
</evidence>
<reference evidence="1 2" key="1">
    <citation type="journal article" date="2017" name="Nature">
        <title>The Apostasia genome and the evolution of orchids.</title>
        <authorList>
            <person name="Zhang G.Q."/>
            <person name="Liu K.W."/>
            <person name="Li Z."/>
            <person name="Lohaus R."/>
            <person name="Hsiao Y.Y."/>
            <person name="Niu S.C."/>
            <person name="Wang J.Y."/>
            <person name="Lin Y.C."/>
            <person name="Xu Q."/>
            <person name="Chen L.J."/>
            <person name="Yoshida K."/>
            <person name="Fujiwara S."/>
            <person name="Wang Z.W."/>
            <person name="Zhang Y.Q."/>
            <person name="Mitsuda N."/>
            <person name="Wang M."/>
            <person name="Liu G.H."/>
            <person name="Pecoraro L."/>
            <person name="Huang H.X."/>
            <person name="Xiao X.J."/>
            <person name="Lin M."/>
            <person name="Wu X.Y."/>
            <person name="Wu W.L."/>
            <person name="Chen Y.Y."/>
            <person name="Chang S.B."/>
            <person name="Sakamoto S."/>
            <person name="Ohme-Takagi M."/>
            <person name="Yagi M."/>
            <person name="Zeng S.J."/>
            <person name="Shen C.Y."/>
            <person name="Yeh C.M."/>
            <person name="Luo Y.B."/>
            <person name="Tsai W.C."/>
            <person name="Van de Peer Y."/>
            <person name="Liu Z.J."/>
        </authorList>
    </citation>
    <scope>NUCLEOTIDE SEQUENCE [LARGE SCALE GENOMIC DNA]</scope>
    <source>
        <strain evidence="2">cv. Shenzhen</strain>
        <tissue evidence="1">Stem</tissue>
    </source>
</reference>
<dbReference type="EMBL" id="KZ451899">
    <property type="protein sequence ID" value="PKA64909.1"/>
    <property type="molecule type" value="Genomic_DNA"/>
</dbReference>
<name>A0A2I0BAW7_9ASPA</name>
<dbReference type="AlphaFoldDB" id="A0A2I0BAW7"/>
<keyword evidence="2" id="KW-1185">Reference proteome</keyword>
<proteinExistence type="predicted"/>
<organism evidence="1 2">
    <name type="scientific">Apostasia shenzhenica</name>
    <dbReference type="NCBI Taxonomy" id="1088818"/>
    <lineage>
        <taxon>Eukaryota</taxon>
        <taxon>Viridiplantae</taxon>
        <taxon>Streptophyta</taxon>
        <taxon>Embryophyta</taxon>
        <taxon>Tracheophyta</taxon>
        <taxon>Spermatophyta</taxon>
        <taxon>Magnoliopsida</taxon>
        <taxon>Liliopsida</taxon>
        <taxon>Asparagales</taxon>
        <taxon>Orchidaceae</taxon>
        <taxon>Apostasioideae</taxon>
        <taxon>Apostasia</taxon>
    </lineage>
</organism>
<sequence length="77" mass="8927">MVPPKKGEVLVRLLRLQATARQNCKNAVGRVVRWQCTIPKNIGERHSNGMRDWSWDDLREERYPGPQTSARFQSAVH</sequence>
<gene>
    <name evidence="1" type="ORF">AXF42_Ash011511</name>
</gene>
<dbReference type="Proteomes" id="UP000236161">
    <property type="component" value="Unassembled WGS sequence"/>
</dbReference>
<evidence type="ECO:0000313" key="1">
    <source>
        <dbReference type="EMBL" id="PKA64909.1"/>
    </source>
</evidence>